<dbReference type="EMBL" id="JALLPB020000153">
    <property type="protein sequence ID" value="KAL3816342.1"/>
    <property type="molecule type" value="Genomic_DNA"/>
</dbReference>
<evidence type="ECO:0000313" key="6">
    <source>
        <dbReference type="Proteomes" id="UP001530377"/>
    </source>
</evidence>
<accession>A0ABD3RVV9</accession>
<evidence type="ECO:0000256" key="3">
    <source>
        <dbReference type="ARBA" id="ARBA00023242"/>
    </source>
</evidence>
<evidence type="ECO:0008006" key="7">
    <source>
        <dbReference type="Google" id="ProtNLM"/>
    </source>
</evidence>
<gene>
    <name evidence="5" type="ORF">ACHAXA_011442</name>
</gene>
<dbReference type="Proteomes" id="UP001530377">
    <property type="component" value="Unassembled WGS sequence"/>
</dbReference>
<organism evidence="5 6">
    <name type="scientific">Cyclostephanos tholiformis</name>
    <dbReference type="NCBI Taxonomy" id="382380"/>
    <lineage>
        <taxon>Eukaryota</taxon>
        <taxon>Sar</taxon>
        <taxon>Stramenopiles</taxon>
        <taxon>Ochrophyta</taxon>
        <taxon>Bacillariophyta</taxon>
        <taxon>Coscinodiscophyceae</taxon>
        <taxon>Thalassiosirophycidae</taxon>
        <taxon>Stephanodiscales</taxon>
        <taxon>Stephanodiscaceae</taxon>
        <taxon>Cyclostephanos</taxon>
    </lineage>
</organism>
<keyword evidence="3" id="KW-0539">Nucleus</keyword>
<comment type="caution">
    <text evidence="5">The sequence shown here is derived from an EMBL/GenBank/DDBJ whole genome shotgun (WGS) entry which is preliminary data.</text>
</comment>
<feature type="compositionally biased region" description="Basic and acidic residues" evidence="4">
    <location>
        <begin position="225"/>
        <end position="238"/>
    </location>
</feature>
<feature type="compositionally biased region" description="Gly residues" evidence="4">
    <location>
        <begin position="209"/>
        <end position="224"/>
    </location>
</feature>
<evidence type="ECO:0000256" key="1">
    <source>
        <dbReference type="ARBA" id="ARBA00004259"/>
    </source>
</evidence>
<dbReference type="Pfam" id="PF04097">
    <property type="entry name" value="Nic96"/>
    <property type="match status" value="1"/>
</dbReference>
<sequence length="1169" mass="124827">MEEYAPCPWMWSRRAGGRHGLSKKIMVFTHSWKATTTPPRPPPPPQQQQERQQPPPWSLSASTTSPYTIAASPANGVVVPAESAMAGGPSSSSSLSRPYVPMTTSTFTPNATADFGTLLSDSSTLLSSMGPPSPTMMVGGGGLGYYGSSLTSAVGHHSIGGSVGGDVTTSYGEESAAHRLLAREGRGFDSADLGRRARELERRALVGVDGRGGGGGGSGTGGRMMEGRRGGGEEKKDGSVLGEEGDDDDDDDDDDGSSSRPLRRHPLADGLVNDGTIKGILAAHHKHCVSSAIRQSREWCARLTQERVDEWMRRDWDSRRGVSSNSSSILGRREYRSYRGVSTTTAGRVGGGGDGVIVASRVPLLPSDGESTHSDVVVPLPQILPPGSEAIVRTHLAAIDSHLRRRSTPSSTTSALSALPSSDAMALLDSLEECSRDENAVVIVGSDHVPEVVNGYANALSLLRSIASCRAGLFPPHSSSSNDGIAIAADVMGTCRHLAIQFSSHVREVVREAELGGWAETTITTGGDSAALLLSSSTKTNVRDICAYASIAAGRDVVDSRGGVWPRLFYCLRCGDLNAANIVIKQYANAAGTGDEDPGVVEPDVEDIISQYAALQQMRETIFGGDGADLDARPAQRPRTSLLNPTQSMMQCRRRVADSYERTKARSSLSRTLEQPHAHYRAACLAMLGGSESISEAPTLEASGLVTTVEDYLYASLWHALHLADAPPSSVTMIGGGPEGGLRGVAEAVARLASLVKEWGPTYFEQDELDANASSYVSASAAVASAARGGVGSSGCRVRVPRSGGWAFALPLLASQQYESALAYLAEVGSGLGLLQATHIGIAMDAVGMSLGDFSMEEQSNALSSRETILPMLVASYSASLQGLDVSAALKYLVLLSGKGKFVKEQVQRLILETLQFETLVGKIEANGLRSNGALDAFFTKKEVSSLLLDSANHAIRVGKPAIAAEMLVLSRRFGALFSLMNRELASYLYLNSSTAENFAKRQFWFNAASKFHAVHLAHGRTYVQNSLDAEGNMSLGNTFQLLMNLVVFFDRCRENQWEGAWVLINDLQLIPKTESEMTLKVEAFRTLDNCVKQVFHHVLLAAMEALCHIFQTLKQSGAGASPNQVNAVDQSLNELRSRARLLVTFARLLNLPSLGDNDTHNVFYCKDF</sequence>
<protein>
    <recommendedName>
        <fullName evidence="7">Nuclear pore protein</fullName>
    </recommendedName>
</protein>
<comment type="subcellular location">
    <subcellularLocation>
        <location evidence="1">Nucleus envelope</location>
    </subcellularLocation>
</comment>
<dbReference type="PANTHER" id="PTHR11225:SF4">
    <property type="entry name" value="NUCLEAR PORE COMPLEX PROTEIN NUP93"/>
    <property type="match status" value="1"/>
</dbReference>
<dbReference type="GO" id="GO:0005635">
    <property type="term" value="C:nuclear envelope"/>
    <property type="evidence" value="ECO:0007669"/>
    <property type="project" value="UniProtKB-SubCell"/>
</dbReference>
<evidence type="ECO:0000313" key="5">
    <source>
        <dbReference type="EMBL" id="KAL3816342.1"/>
    </source>
</evidence>
<dbReference type="AlphaFoldDB" id="A0ABD3RVV9"/>
<feature type="region of interest" description="Disordered" evidence="4">
    <location>
        <begin position="28"/>
        <end position="68"/>
    </location>
</feature>
<dbReference type="InterPro" id="IPR007231">
    <property type="entry name" value="Nucleoporin_int_Nup93/Nic96"/>
</dbReference>
<name>A0ABD3RVV9_9STRA</name>
<evidence type="ECO:0000256" key="4">
    <source>
        <dbReference type="SAM" id="MobiDB-lite"/>
    </source>
</evidence>
<dbReference type="PANTHER" id="PTHR11225">
    <property type="entry name" value="NUCLEAR PORE COMPLEX PROTEIN NUP93 NUCLEOPORIN NUP93 DEAD EYE PROTEIN"/>
    <property type="match status" value="1"/>
</dbReference>
<reference evidence="5 6" key="1">
    <citation type="submission" date="2024-10" db="EMBL/GenBank/DDBJ databases">
        <title>Updated reference genomes for cyclostephanoid diatoms.</title>
        <authorList>
            <person name="Roberts W.R."/>
            <person name="Alverson A.J."/>
        </authorList>
    </citation>
    <scope>NUCLEOTIDE SEQUENCE [LARGE SCALE GENOMIC DNA]</scope>
    <source>
        <strain evidence="5 6">AJA228-03</strain>
    </source>
</reference>
<proteinExistence type="inferred from homology"/>
<feature type="compositionally biased region" description="Acidic residues" evidence="4">
    <location>
        <begin position="243"/>
        <end position="256"/>
    </location>
</feature>
<keyword evidence="6" id="KW-1185">Reference proteome</keyword>
<comment type="similarity">
    <text evidence="2">Belongs to the nucleoporin interacting component (NIC) family.</text>
</comment>
<feature type="region of interest" description="Disordered" evidence="4">
    <location>
        <begin position="206"/>
        <end position="269"/>
    </location>
</feature>
<evidence type="ECO:0000256" key="2">
    <source>
        <dbReference type="ARBA" id="ARBA00010186"/>
    </source>
</evidence>